<evidence type="ECO:0000256" key="8">
    <source>
        <dbReference type="PIRNR" id="PIRNR037938"/>
    </source>
</evidence>
<evidence type="ECO:0000256" key="6">
    <source>
        <dbReference type="ARBA" id="ARBA00048378"/>
    </source>
</evidence>
<dbReference type="GO" id="GO:0017136">
    <property type="term" value="F:histone deacetylase activity, NAD-dependent"/>
    <property type="evidence" value="ECO:0007669"/>
    <property type="project" value="InterPro"/>
</dbReference>
<dbReference type="InterPro" id="IPR029035">
    <property type="entry name" value="DHS-like_NAD/FAD-binding_dom"/>
</dbReference>
<accession>A0AAW2HIG5</accession>
<feature type="domain" description="Deacetylase sirtuin-type" evidence="13">
    <location>
        <begin position="21"/>
        <end position="299"/>
    </location>
</feature>
<dbReference type="CDD" id="cd01408">
    <property type="entry name" value="SIRT1"/>
    <property type="match status" value="1"/>
</dbReference>
<evidence type="ECO:0000256" key="9">
    <source>
        <dbReference type="PIRSR" id="PIRSR037938-1"/>
    </source>
</evidence>
<dbReference type="Gene3D" id="3.30.1600.10">
    <property type="entry name" value="SIR2/SIRT2 'Small Domain"/>
    <property type="match status" value="1"/>
</dbReference>
<dbReference type="GO" id="GO:0070403">
    <property type="term" value="F:NAD+ binding"/>
    <property type="evidence" value="ECO:0007669"/>
    <property type="project" value="UniProtKB-UniRule"/>
</dbReference>
<feature type="binding site" evidence="10">
    <location>
        <position position="285"/>
    </location>
    <ligand>
        <name>NAD(+)</name>
        <dbReference type="ChEBI" id="CHEBI:57540"/>
    </ligand>
</feature>
<feature type="active site" description="Proton acceptor" evidence="9 12">
    <location>
        <position position="151"/>
    </location>
</feature>
<keyword evidence="4 8" id="KW-0862">Zinc</keyword>
<evidence type="ECO:0000256" key="11">
    <source>
        <dbReference type="PIRSR" id="PIRSR037938-3"/>
    </source>
</evidence>
<evidence type="ECO:0000259" key="13">
    <source>
        <dbReference type="PROSITE" id="PS50305"/>
    </source>
</evidence>
<feature type="binding site" evidence="10">
    <location>
        <begin position="131"/>
        <end position="134"/>
    </location>
    <ligand>
        <name>NAD(+)</name>
        <dbReference type="ChEBI" id="CHEBI:57540"/>
    </ligand>
</feature>
<evidence type="ECO:0000256" key="3">
    <source>
        <dbReference type="ARBA" id="ARBA00022723"/>
    </source>
</evidence>
<evidence type="ECO:0000256" key="4">
    <source>
        <dbReference type="ARBA" id="ARBA00022833"/>
    </source>
</evidence>
<evidence type="ECO:0000256" key="12">
    <source>
        <dbReference type="PROSITE-ProRule" id="PRU00236"/>
    </source>
</evidence>
<evidence type="ECO:0000256" key="1">
    <source>
        <dbReference type="ARBA" id="ARBA00006924"/>
    </source>
</evidence>
<comment type="similarity">
    <text evidence="1 8">Belongs to the sirtuin family. Class I subfamily.</text>
</comment>
<protein>
    <recommendedName>
        <fullName evidence="8">NAD-dependent protein deacetylase</fullName>
        <ecNumber evidence="8">2.3.1.286</ecNumber>
    </recommendedName>
</protein>
<evidence type="ECO:0000256" key="2">
    <source>
        <dbReference type="ARBA" id="ARBA00022679"/>
    </source>
</evidence>
<dbReference type="GO" id="GO:0005634">
    <property type="term" value="C:nucleus"/>
    <property type="evidence" value="ECO:0007669"/>
    <property type="project" value="TreeGrafter"/>
</dbReference>
<feature type="binding site" evidence="10">
    <location>
        <begin position="248"/>
        <end position="250"/>
    </location>
    <ligand>
        <name>NAD(+)</name>
        <dbReference type="ChEBI" id="CHEBI:57540"/>
    </ligand>
</feature>
<dbReference type="PIRSF" id="PIRSF037938">
    <property type="entry name" value="SIR2_euk"/>
    <property type="match status" value="1"/>
</dbReference>
<dbReference type="PANTHER" id="PTHR11085">
    <property type="entry name" value="NAD-DEPENDENT PROTEIN DEACYLASE SIRTUIN-5, MITOCHONDRIAL-RELATED"/>
    <property type="match status" value="1"/>
</dbReference>
<comment type="caution">
    <text evidence="14">The sequence shown here is derived from an EMBL/GenBank/DDBJ whole genome shotgun (WGS) entry which is preliminary data.</text>
</comment>
<keyword evidence="5 8" id="KW-0520">NAD</keyword>
<dbReference type="InterPro" id="IPR026591">
    <property type="entry name" value="Sirtuin_cat_small_dom_sf"/>
</dbReference>
<dbReference type="EMBL" id="JARGDH010000004">
    <property type="protein sequence ID" value="KAL0269421.1"/>
    <property type="molecule type" value="Genomic_DNA"/>
</dbReference>
<dbReference type="InterPro" id="IPR003000">
    <property type="entry name" value="Sirtuin"/>
</dbReference>
<dbReference type="SUPFAM" id="SSF52467">
    <property type="entry name" value="DHS-like NAD/FAD-binding domain"/>
    <property type="match status" value="1"/>
</dbReference>
<dbReference type="InterPro" id="IPR017328">
    <property type="entry name" value="Sirtuin_class_I"/>
</dbReference>
<feature type="binding site" evidence="11 12">
    <location>
        <position position="162"/>
    </location>
    <ligand>
        <name>Zn(2+)</name>
        <dbReference type="ChEBI" id="CHEBI:29105"/>
    </ligand>
</feature>
<name>A0AAW2HIG5_9NEOP</name>
<dbReference type="Gene3D" id="3.40.50.1220">
    <property type="entry name" value="TPP-binding domain"/>
    <property type="match status" value="1"/>
</dbReference>
<feature type="binding site" evidence="11 12">
    <location>
        <position position="159"/>
    </location>
    <ligand>
        <name>Zn(2+)</name>
        <dbReference type="ChEBI" id="CHEBI:29105"/>
    </ligand>
</feature>
<evidence type="ECO:0000256" key="7">
    <source>
        <dbReference type="ARBA" id="ARBA00048905"/>
    </source>
</evidence>
<organism evidence="14">
    <name type="scientific">Menopon gallinae</name>
    <name type="common">poultry shaft louse</name>
    <dbReference type="NCBI Taxonomy" id="328185"/>
    <lineage>
        <taxon>Eukaryota</taxon>
        <taxon>Metazoa</taxon>
        <taxon>Ecdysozoa</taxon>
        <taxon>Arthropoda</taxon>
        <taxon>Hexapoda</taxon>
        <taxon>Insecta</taxon>
        <taxon>Pterygota</taxon>
        <taxon>Neoptera</taxon>
        <taxon>Paraneoptera</taxon>
        <taxon>Psocodea</taxon>
        <taxon>Troctomorpha</taxon>
        <taxon>Phthiraptera</taxon>
        <taxon>Amblycera</taxon>
        <taxon>Menoponidae</taxon>
        <taxon>Menopon</taxon>
    </lineage>
</organism>
<comment type="catalytic activity">
    <reaction evidence="8">
        <text>N(6)-acetyl-L-lysyl-[protein] + NAD(+) + H2O = 2''-O-acetyl-ADP-D-ribose + nicotinamide + L-lysyl-[protein]</text>
        <dbReference type="Rhea" id="RHEA:43636"/>
        <dbReference type="Rhea" id="RHEA-COMP:9752"/>
        <dbReference type="Rhea" id="RHEA-COMP:10731"/>
        <dbReference type="ChEBI" id="CHEBI:15377"/>
        <dbReference type="ChEBI" id="CHEBI:17154"/>
        <dbReference type="ChEBI" id="CHEBI:29969"/>
        <dbReference type="ChEBI" id="CHEBI:57540"/>
        <dbReference type="ChEBI" id="CHEBI:61930"/>
        <dbReference type="ChEBI" id="CHEBI:83767"/>
        <dbReference type="EC" id="2.3.1.286"/>
    </reaction>
</comment>
<dbReference type="EC" id="2.3.1.286" evidence="8"/>
<dbReference type="PANTHER" id="PTHR11085:SF6">
    <property type="entry name" value="NAD-DEPENDENT PROTEIN DEACETYLASE SIRTUIN-2"/>
    <property type="match status" value="1"/>
</dbReference>
<dbReference type="InterPro" id="IPR026590">
    <property type="entry name" value="Ssirtuin_cat_dom"/>
</dbReference>
<gene>
    <name evidence="14" type="ORF">PYX00_007162</name>
</gene>
<comment type="catalytic activity">
    <reaction evidence="7">
        <text>N(6)-tetradecanoyl-L-lysyl-[protein] + NAD(+) + H2O = 2''-O-tetradecanoyl-ADP-D-ribose + nicotinamide + L-lysyl-[protein]</text>
        <dbReference type="Rhea" id="RHEA:70567"/>
        <dbReference type="Rhea" id="RHEA-COMP:9752"/>
        <dbReference type="Rhea" id="RHEA-COMP:15437"/>
        <dbReference type="ChEBI" id="CHEBI:15377"/>
        <dbReference type="ChEBI" id="CHEBI:17154"/>
        <dbReference type="ChEBI" id="CHEBI:29969"/>
        <dbReference type="ChEBI" id="CHEBI:57540"/>
        <dbReference type="ChEBI" id="CHEBI:141129"/>
        <dbReference type="ChEBI" id="CHEBI:189674"/>
    </reaction>
    <physiologicalReaction direction="left-to-right" evidence="7">
        <dbReference type="Rhea" id="RHEA:70568"/>
    </physiologicalReaction>
</comment>
<keyword evidence="2 8" id="KW-0808">Transferase</keyword>
<dbReference type="GO" id="GO:0008270">
    <property type="term" value="F:zinc ion binding"/>
    <property type="evidence" value="ECO:0007669"/>
    <property type="project" value="UniProtKB-UniRule"/>
</dbReference>
<keyword evidence="3 8" id="KW-0479">Metal-binding</keyword>
<comment type="catalytic activity">
    <reaction evidence="6">
        <text>N(6)-hexadecanoyl-L-lysyl-[protein] + NAD(+) + H2O = 2''-O-hexadecanoyl-ADP-D-ribose + nicotinamide + L-lysyl-[protein]</text>
        <dbReference type="Rhea" id="RHEA:70563"/>
        <dbReference type="Rhea" id="RHEA-COMP:9752"/>
        <dbReference type="Rhea" id="RHEA-COMP:14175"/>
        <dbReference type="ChEBI" id="CHEBI:15377"/>
        <dbReference type="ChEBI" id="CHEBI:17154"/>
        <dbReference type="ChEBI" id="CHEBI:29969"/>
        <dbReference type="ChEBI" id="CHEBI:57540"/>
        <dbReference type="ChEBI" id="CHEBI:138936"/>
        <dbReference type="ChEBI" id="CHEBI:189673"/>
    </reaction>
    <physiologicalReaction direction="left-to-right" evidence="6">
        <dbReference type="Rhea" id="RHEA:70564"/>
    </physiologicalReaction>
</comment>
<feature type="binding site" evidence="11 12">
    <location>
        <position position="183"/>
    </location>
    <ligand>
        <name>Zn(2+)</name>
        <dbReference type="ChEBI" id="CHEBI:29105"/>
    </ligand>
</feature>
<comment type="cofactor">
    <cofactor evidence="11">
        <name>Zn(2+)</name>
        <dbReference type="ChEBI" id="CHEBI:29105"/>
    </cofactor>
    <text evidence="11">Binds 1 zinc ion per subunit.</text>
</comment>
<proteinExistence type="inferred from homology"/>
<feature type="binding site" evidence="10">
    <location>
        <begin position="59"/>
        <end position="61"/>
    </location>
    <ligand>
        <name>NAD(+)</name>
        <dbReference type="ChEBI" id="CHEBI:57540"/>
    </ligand>
</feature>
<dbReference type="Pfam" id="PF02146">
    <property type="entry name" value="SIR2"/>
    <property type="match status" value="1"/>
</dbReference>
<evidence type="ECO:0000256" key="10">
    <source>
        <dbReference type="PIRSR" id="PIRSR037938-2"/>
    </source>
</evidence>
<evidence type="ECO:0000313" key="14">
    <source>
        <dbReference type="EMBL" id="KAL0269421.1"/>
    </source>
</evidence>
<feature type="binding site" evidence="10">
    <location>
        <begin position="49"/>
        <end position="53"/>
    </location>
    <ligand>
        <name>NAD(+)</name>
        <dbReference type="ChEBI" id="CHEBI:57540"/>
    </ligand>
</feature>
<dbReference type="PROSITE" id="PS50305">
    <property type="entry name" value="SIRTUIN"/>
    <property type="match status" value="1"/>
</dbReference>
<reference evidence="14" key="1">
    <citation type="journal article" date="2024" name="Gigascience">
        <title>Chromosome-level genome of the poultry shaft louse Menopon gallinae provides insight into the host-switching and adaptive evolution of parasitic lice.</title>
        <authorList>
            <person name="Xu Y."/>
            <person name="Ma L."/>
            <person name="Liu S."/>
            <person name="Liang Y."/>
            <person name="Liu Q."/>
            <person name="He Z."/>
            <person name="Tian L."/>
            <person name="Duan Y."/>
            <person name="Cai W."/>
            <person name="Li H."/>
            <person name="Song F."/>
        </authorList>
    </citation>
    <scope>NUCLEOTIDE SEQUENCE</scope>
    <source>
        <strain evidence="14">Cailab_2023a</strain>
    </source>
</reference>
<dbReference type="InterPro" id="IPR050134">
    <property type="entry name" value="NAD-dep_sirtuin_deacylases"/>
</dbReference>
<sequence length="310" mass="34832">MGANPSILVFCNTCSKFETTGVLDEVNVNGIVKYIKSGECKNIIIMAGAGISTSAGIPDFRSPKSGLYQNLSKYNLPHPQAIFEIDFFKENPKPFYALAKELFPGSYKPTPAHYFIRLLHEKGLLLRHYTQNVDGLEKLAGIPADKIVEAHGTFYTSHCMTCKKEFSLDWMRDKIFANEIPHCIDCKGLVKPDIVFFGENLPGRFFSLVKKDFPKADLLIIMGSSLVVQPFASLVDRVSSHCPRMLMNKEKAGHKDKLLSLFGMGGGLDFDSDKNYRDVSFLGDCDELCRQLVNKLGWTEEYEELIKSYT</sequence>
<evidence type="ECO:0000256" key="5">
    <source>
        <dbReference type="ARBA" id="ARBA00023027"/>
    </source>
</evidence>
<dbReference type="AlphaFoldDB" id="A0AAW2HIG5"/>
<feature type="binding site" evidence="11 12">
    <location>
        <position position="186"/>
    </location>
    <ligand>
        <name>Zn(2+)</name>
        <dbReference type="ChEBI" id="CHEBI:29105"/>
    </ligand>
</feature>